<dbReference type="AlphaFoldDB" id="A0ABD0WI23"/>
<name>A0ABD0WI23_UMBPY</name>
<dbReference type="Proteomes" id="UP001557470">
    <property type="component" value="Unassembled WGS sequence"/>
</dbReference>
<dbReference type="EMBL" id="JAGEUA010000010">
    <property type="protein sequence ID" value="KAL0963897.1"/>
    <property type="molecule type" value="Genomic_DNA"/>
</dbReference>
<reference evidence="1 2" key="1">
    <citation type="submission" date="2024-06" db="EMBL/GenBank/DDBJ databases">
        <authorList>
            <person name="Pan Q."/>
            <person name="Wen M."/>
            <person name="Jouanno E."/>
            <person name="Zahm M."/>
            <person name="Klopp C."/>
            <person name="Cabau C."/>
            <person name="Louis A."/>
            <person name="Berthelot C."/>
            <person name="Parey E."/>
            <person name="Roest Crollius H."/>
            <person name="Montfort J."/>
            <person name="Robinson-Rechavi M."/>
            <person name="Bouchez O."/>
            <person name="Lampietro C."/>
            <person name="Lopez Roques C."/>
            <person name="Donnadieu C."/>
            <person name="Postlethwait J."/>
            <person name="Bobe J."/>
            <person name="Verreycken H."/>
            <person name="Guiguen Y."/>
        </authorList>
    </citation>
    <scope>NUCLEOTIDE SEQUENCE [LARGE SCALE GENOMIC DNA]</scope>
    <source>
        <strain evidence="1">Up_M1</strain>
        <tissue evidence="1">Testis</tissue>
    </source>
</reference>
<proteinExistence type="predicted"/>
<keyword evidence="2" id="KW-1185">Reference proteome</keyword>
<organism evidence="1 2">
    <name type="scientific">Umbra pygmaea</name>
    <name type="common">Eastern mudminnow</name>
    <dbReference type="NCBI Taxonomy" id="75934"/>
    <lineage>
        <taxon>Eukaryota</taxon>
        <taxon>Metazoa</taxon>
        <taxon>Chordata</taxon>
        <taxon>Craniata</taxon>
        <taxon>Vertebrata</taxon>
        <taxon>Euteleostomi</taxon>
        <taxon>Actinopterygii</taxon>
        <taxon>Neopterygii</taxon>
        <taxon>Teleostei</taxon>
        <taxon>Protacanthopterygii</taxon>
        <taxon>Esociformes</taxon>
        <taxon>Umbridae</taxon>
        <taxon>Umbra</taxon>
    </lineage>
</organism>
<gene>
    <name evidence="1" type="ORF">UPYG_G00315050</name>
</gene>
<protein>
    <submittedName>
        <fullName evidence="1">Uncharacterized protein</fullName>
    </submittedName>
</protein>
<accession>A0ABD0WI23</accession>
<sequence length="185" mass="20559">MGFLRRVAGVSLRVQDTSAWPSLHVWGGGLAGGSPGTPAWGYHLFLVYHHHGHLGRFSTISFRCLEELNSQPVEWLEELLLPPPVEWRSESQGPLSNRWWHYRRDGPTSPPMGCYCITIAGFDTPPLVFAGDPDLLADPSSFPVYQMGCCQGMKYFGLYEEGSATSCGGDHQGSSHSNCHNRDHW</sequence>
<comment type="caution">
    <text evidence="1">The sequence shown here is derived from an EMBL/GenBank/DDBJ whole genome shotgun (WGS) entry which is preliminary data.</text>
</comment>
<evidence type="ECO:0000313" key="1">
    <source>
        <dbReference type="EMBL" id="KAL0963897.1"/>
    </source>
</evidence>
<evidence type="ECO:0000313" key="2">
    <source>
        <dbReference type="Proteomes" id="UP001557470"/>
    </source>
</evidence>